<dbReference type="InterPro" id="IPR002401">
    <property type="entry name" value="Cyt_P450_E_grp-I"/>
</dbReference>
<keyword evidence="1 4" id="KW-0349">Heme</keyword>
<evidence type="ECO:0000256" key="4">
    <source>
        <dbReference type="PIRSR" id="PIRSR602401-1"/>
    </source>
</evidence>
<evidence type="ECO:0000313" key="5">
    <source>
        <dbReference type="EMBL" id="KAK3291770.1"/>
    </source>
</evidence>
<dbReference type="PRINTS" id="PR00463">
    <property type="entry name" value="EP450I"/>
</dbReference>
<comment type="cofactor">
    <cofactor evidence="4">
        <name>heme</name>
        <dbReference type="ChEBI" id="CHEBI:30413"/>
    </cofactor>
</comment>
<reference evidence="5" key="1">
    <citation type="journal article" date="2023" name="Mol. Phylogenet. Evol.">
        <title>Genome-scale phylogeny and comparative genomics of the fungal order Sordariales.</title>
        <authorList>
            <person name="Hensen N."/>
            <person name="Bonometti L."/>
            <person name="Westerberg I."/>
            <person name="Brannstrom I.O."/>
            <person name="Guillou S."/>
            <person name="Cros-Aarteil S."/>
            <person name="Calhoun S."/>
            <person name="Haridas S."/>
            <person name="Kuo A."/>
            <person name="Mondo S."/>
            <person name="Pangilinan J."/>
            <person name="Riley R."/>
            <person name="LaButti K."/>
            <person name="Andreopoulos B."/>
            <person name="Lipzen A."/>
            <person name="Chen C."/>
            <person name="Yan M."/>
            <person name="Daum C."/>
            <person name="Ng V."/>
            <person name="Clum A."/>
            <person name="Steindorff A."/>
            <person name="Ohm R.A."/>
            <person name="Martin F."/>
            <person name="Silar P."/>
            <person name="Natvig D.O."/>
            <person name="Lalanne C."/>
            <person name="Gautier V."/>
            <person name="Ament-Velasquez S.L."/>
            <person name="Kruys A."/>
            <person name="Hutchinson M.I."/>
            <person name="Powell A.J."/>
            <person name="Barry K."/>
            <person name="Miller A.N."/>
            <person name="Grigoriev I.V."/>
            <person name="Debuchy R."/>
            <person name="Gladieux P."/>
            <person name="Hiltunen Thoren M."/>
            <person name="Johannesson H."/>
        </authorList>
    </citation>
    <scope>NUCLEOTIDE SEQUENCE</scope>
    <source>
        <strain evidence="5">CBS 168.71</strain>
    </source>
</reference>
<dbReference type="CDD" id="cd11060">
    <property type="entry name" value="CYP57A1-like"/>
    <property type="match status" value="1"/>
</dbReference>
<dbReference type="Gene3D" id="1.10.630.10">
    <property type="entry name" value="Cytochrome P450"/>
    <property type="match status" value="1"/>
</dbReference>
<keyword evidence="6" id="KW-1185">Reference proteome</keyword>
<dbReference type="GO" id="GO:0005506">
    <property type="term" value="F:iron ion binding"/>
    <property type="evidence" value="ECO:0007669"/>
    <property type="project" value="InterPro"/>
</dbReference>
<dbReference type="PANTHER" id="PTHR24305">
    <property type="entry name" value="CYTOCHROME P450"/>
    <property type="match status" value="1"/>
</dbReference>
<reference evidence="5" key="2">
    <citation type="submission" date="2023-06" db="EMBL/GenBank/DDBJ databases">
        <authorList>
            <consortium name="Lawrence Berkeley National Laboratory"/>
            <person name="Haridas S."/>
            <person name="Hensen N."/>
            <person name="Bonometti L."/>
            <person name="Westerberg I."/>
            <person name="Brannstrom I.O."/>
            <person name="Guillou S."/>
            <person name="Cros-Aarteil S."/>
            <person name="Calhoun S."/>
            <person name="Kuo A."/>
            <person name="Mondo S."/>
            <person name="Pangilinan J."/>
            <person name="Riley R."/>
            <person name="Labutti K."/>
            <person name="Andreopoulos B."/>
            <person name="Lipzen A."/>
            <person name="Chen C."/>
            <person name="Yanf M."/>
            <person name="Daum C."/>
            <person name="Ng V."/>
            <person name="Clum A."/>
            <person name="Steindorff A."/>
            <person name="Ohm R."/>
            <person name="Martin F."/>
            <person name="Silar P."/>
            <person name="Natvig D."/>
            <person name="Lalanne C."/>
            <person name="Gautier V."/>
            <person name="Ament-Velasquez S.L."/>
            <person name="Kruys A."/>
            <person name="Hutchinson M.I."/>
            <person name="Powell A.J."/>
            <person name="Barry K."/>
            <person name="Miller A.N."/>
            <person name="Grigoriev I.V."/>
            <person name="Debuchy R."/>
            <person name="Gladieux P."/>
            <person name="Thoren M.H."/>
            <person name="Johannesson H."/>
        </authorList>
    </citation>
    <scope>NUCLEOTIDE SEQUENCE</scope>
    <source>
        <strain evidence="5">CBS 168.71</strain>
    </source>
</reference>
<dbReference type="InterPro" id="IPR050121">
    <property type="entry name" value="Cytochrome_P450_monoxygenase"/>
</dbReference>
<dbReference type="EMBL" id="JAUEPN010000008">
    <property type="protein sequence ID" value="KAK3291770.1"/>
    <property type="molecule type" value="Genomic_DNA"/>
</dbReference>
<comment type="caution">
    <text evidence="5">The sequence shown here is derived from an EMBL/GenBank/DDBJ whole genome shotgun (WGS) entry which is preliminary data.</text>
</comment>
<dbReference type="GeneID" id="87841547"/>
<dbReference type="PANTHER" id="PTHR24305:SF168">
    <property type="entry name" value="P450, PUTATIVE (EUROFUNG)-RELATED"/>
    <property type="match status" value="1"/>
</dbReference>
<dbReference type="RefSeq" id="XP_062655284.1">
    <property type="nucleotide sequence ID" value="XM_062804599.1"/>
</dbReference>
<dbReference type="Pfam" id="PF00067">
    <property type="entry name" value="p450"/>
    <property type="match status" value="1"/>
</dbReference>
<evidence type="ECO:0000256" key="2">
    <source>
        <dbReference type="ARBA" id="ARBA00022723"/>
    </source>
</evidence>
<proteinExistence type="predicted"/>
<dbReference type="InterPro" id="IPR036396">
    <property type="entry name" value="Cyt_P450_sf"/>
</dbReference>
<dbReference type="GO" id="GO:0020037">
    <property type="term" value="F:heme binding"/>
    <property type="evidence" value="ECO:0007669"/>
    <property type="project" value="InterPro"/>
</dbReference>
<gene>
    <name evidence="5" type="ORF">B0H64DRAFT_408002</name>
</gene>
<dbReference type="GO" id="GO:0016705">
    <property type="term" value="F:oxidoreductase activity, acting on paired donors, with incorporation or reduction of molecular oxygen"/>
    <property type="evidence" value="ECO:0007669"/>
    <property type="project" value="InterPro"/>
</dbReference>
<dbReference type="PRINTS" id="PR00385">
    <property type="entry name" value="P450"/>
</dbReference>
<evidence type="ECO:0000313" key="6">
    <source>
        <dbReference type="Proteomes" id="UP001278766"/>
    </source>
</evidence>
<dbReference type="AlphaFoldDB" id="A0AAE0LNU2"/>
<dbReference type="SUPFAM" id="SSF48264">
    <property type="entry name" value="Cytochrome P450"/>
    <property type="match status" value="1"/>
</dbReference>
<keyword evidence="3 4" id="KW-0408">Iron</keyword>
<dbReference type="InterPro" id="IPR001128">
    <property type="entry name" value="Cyt_P450"/>
</dbReference>
<name>A0AAE0LNU2_9PEZI</name>
<dbReference type="GO" id="GO:0004497">
    <property type="term" value="F:monooxygenase activity"/>
    <property type="evidence" value="ECO:0007669"/>
    <property type="project" value="InterPro"/>
</dbReference>
<feature type="binding site" description="axial binding residue" evidence="4">
    <location>
        <position position="498"/>
    </location>
    <ligand>
        <name>heme</name>
        <dbReference type="ChEBI" id="CHEBI:30413"/>
    </ligand>
    <ligandPart>
        <name>Fe</name>
        <dbReference type="ChEBI" id="CHEBI:18248"/>
    </ligandPart>
</feature>
<organism evidence="5 6">
    <name type="scientific">Chaetomium fimeti</name>
    <dbReference type="NCBI Taxonomy" id="1854472"/>
    <lineage>
        <taxon>Eukaryota</taxon>
        <taxon>Fungi</taxon>
        <taxon>Dikarya</taxon>
        <taxon>Ascomycota</taxon>
        <taxon>Pezizomycotina</taxon>
        <taxon>Sordariomycetes</taxon>
        <taxon>Sordariomycetidae</taxon>
        <taxon>Sordariales</taxon>
        <taxon>Chaetomiaceae</taxon>
        <taxon>Chaetomium</taxon>
    </lineage>
</organism>
<keyword evidence="2 4" id="KW-0479">Metal-binding</keyword>
<sequence>MLRYKDRHMGCALPFVSSSSVSSKQATFHRWRTPPPPQVIMSEQILDAVNLMLSEQHRFELGLFLGSLLVVTFLARRLSRWYRLSHIPGPFFAGFSRWFWLVPMARSGEITERMRQVESKYGRLARVGPNTLLTSDWHLWRRIMAVRSPYVRSKRFKGFRLDPAKDHVLSVTDDKEHNRLRTIMIHGYSGKEVEGVEEKVDSDVLSLINLLQSRYIAHNKAFDFGRKAQYLTTDVVAHLTFGKPLGFLATDSDVYNYIDIIEKQLPVMGMLLNFPEFINFVNLPFLNRLFPKAGDKNGLGRLMGIAKETAAERFGGNKKVQRDMLGSFVARGLTQKEVEAEIVLQFLAGSDTTATAIRSAMLLISTNPRVLRALQTEIDTVTTGPYPLDAVIRDETARAQPYLTAIIRETLRWLPPGNDLSTKVVPPEGDVWDGVVLPAGTEIGWNAVGLMRVEEVWGEDADQFRPERWLEVEKGSERAKDMETLVDMVFGGASRYQCLGRAVAMMELRKALFELFRRYEFEVMKPEKPWVSRCWNVIEQHDFWLKAHPRESVSVA</sequence>
<protein>
    <submittedName>
        <fullName evidence="5">Pisatin demethylase</fullName>
    </submittedName>
</protein>
<evidence type="ECO:0000256" key="3">
    <source>
        <dbReference type="ARBA" id="ARBA00023004"/>
    </source>
</evidence>
<dbReference type="Proteomes" id="UP001278766">
    <property type="component" value="Unassembled WGS sequence"/>
</dbReference>
<accession>A0AAE0LNU2</accession>
<evidence type="ECO:0000256" key="1">
    <source>
        <dbReference type="ARBA" id="ARBA00022617"/>
    </source>
</evidence>